<dbReference type="AlphaFoldDB" id="A0A0C9TEQ7"/>
<accession>A0A0C9TEQ7</accession>
<reference evidence="3" key="2">
    <citation type="submission" date="2015-01" db="EMBL/GenBank/DDBJ databases">
        <title>Evolutionary Origins and Diversification of the Mycorrhizal Mutualists.</title>
        <authorList>
            <consortium name="DOE Joint Genome Institute"/>
            <consortium name="Mycorrhizal Genomics Consortium"/>
            <person name="Kohler A."/>
            <person name="Kuo A."/>
            <person name="Nagy L.G."/>
            <person name="Floudas D."/>
            <person name="Copeland A."/>
            <person name="Barry K.W."/>
            <person name="Cichocki N."/>
            <person name="Veneault-Fourrey C."/>
            <person name="LaButti K."/>
            <person name="Lindquist E.A."/>
            <person name="Lipzen A."/>
            <person name="Lundell T."/>
            <person name="Morin E."/>
            <person name="Murat C."/>
            <person name="Riley R."/>
            <person name="Ohm R."/>
            <person name="Sun H."/>
            <person name="Tunlid A."/>
            <person name="Henrissat B."/>
            <person name="Grigoriev I.V."/>
            <person name="Hibbett D.S."/>
            <person name="Martin F."/>
        </authorList>
    </citation>
    <scope>NUCLEOTIDE SEQUENCE [LARGE SCALE GENOMIC DNA]</scope>
    <source>
        <strain evidence="3">ATCC 200175</strain>
    </source>
</reference>
<dbReference type="Proteomes" id="UP000053647">
    <property type="component" value="Unassembled WGS sequence"/>
</dbReference>
<evidence type="ECO:0000256" key="1">
    <source>
        <dbReference type="SAM" id="MobiDB-lite"/>
    </source>
</evidence>
<keyword evidence="3" id="KW-1185">Reference proteome</keyword>
<proteinExistence type="predicted"/>
<sequence length="103" mass="10942">MVAKLAVVMPCLTNAKIAKMKVAEIDLQICWHRAFNPLVPHAKEMPTKKVGKLLTLQQAVERYIDGSATPNGAQTETCDDGGSGSGITDLTLAGADSEDEDEA</sequence>
<gene>
    <name evidence="2" type="ORF">PAXINDRAFT_20183</name>
</gene>
<organism evidence="2 3">
    <name type="scientific">Paxillus involutus ATCC 200175</name>
    <dbReference type="NCBI Taxonomy" id="664439"/>
    <lineage>
        <taxon>Eukaryota</taxon>
        <taxon>Fungi</taxon>
        <taxon>Dikarya</taxon>
        <taxon>Basidiomycota</taxon>
        <taxon>Agaricomycotina</taxon>
        <taxon>Agaricomycetes</taxon>
        <taxon>Agaricomycetidae</taxon>
        <taxon>Boletales</taxon>
        <taxon>Paxilineae</taxon>
        <taxon>Paxillaceae</taxon>
        <taxon>Paxillus</taxon>
    </lineage>
</organism>
<evidence type="ECO:0000313" key="2">
    <source>
        <dbReference type="EMBL" id="KIJ06627.1"/>
    </source>
</evidence>
<dbReference type="EMBL" id="KN820236">
    <property type="protein sequence ID" value="KIJ06627.1"/>
    <property type="molecule type" value="Genomic_DNA"/>
</dbReference>
<dbReference type="OrthoDB" id="2674494at2759"/>
<reference evidence="2 3" key="1">
    <citation type="submission" date="2014-06" db="EMBL/GenBank/DDBJ databases">
        <authorList>
            <consortium name="DOE Joint Genome Institute"/>
            <person name="Kuo A."/>
            <person name="Kohler A."/>
            <person name="Nagy L.G."/>
            <person name="Floudas D."/>
            <person name="Copeland A."/>
            <person name="Barry K.W."/>
            <person name="Cichocki N."/>
            <person name="Veneault-Fourrey C."/>
            <person name="LaButti K."/>
            <person name="Lindquist E.A."/>
            <person name="Lipzen A."/>
            <person name="Lundell T."/>
            <person name="Morin E."/>
            <person name="Murat C."/>
            <person name="Sun H."/>
            <person name="Tunlid A."/>
            <person name="Henrissat B."/>
            <person name="Grigoriev I.V."/>
            <person name="Hibbett D.S."/>
            <person name="Martin F."/>
            <person name="Nordberg H.P."/>
            <person name="Cantor M.N."/>
            <person name="Hua S.X."/>
        </authorList>
    </citation>
    <scope>NUCLEOTIDE SEQUENCE [LARGE SCALE GENOMIC DNA]</scope>
    <source>
        <strain evidence="2 3">ATCC 200175</strain>
    </source>
</reference>
<evidence type="ECO:0000313" key="3">
    <source>
        <dbReference type="Proteomes" id="UP000053647"/>
    </source>
</evidence>
<protein>
    <submittedName>
        <fullName evidence="2">Uncharacterized protein</fullName>
    </submittedName>
</protein>
<feature type="region of interest" description="Disordered" evidence="1">
    <location>
        <begin position="65"/>
        <end position="103"/>
    </location>
</feature>
<name>A0A0C9TEQ7_PAXIN</name>
<dbReference type="HOGENOM" id="CLU_144310_0_0_1"/>